<dbReference type="EMBL" id="BAABDQ010000008">
    <property type="protein sequence ID" value="GAA3557749.1"/>
    <property type="molecule type" value="Genomic_DNA"/>
</dbReference>
<comment type="caution">
    <text evidence="1">The sequence shown here is derived from an EMBL/GenBank/DDBJ whole genome shotgun (WGS) entry which is preliminary data.</text>
</comment>
<organism evidence="1 2">
    <name type="scientific">Nonomuraea rosea</name>
    <dbReference type="NCBI Taxonomy" id="638574"/>
    <lineage>
        <taxon>Bacteria</taxon>
        <taxon>Bacillati</taxon>
        <taxon>Actinomycetota</taxon>
        <taxon>Actinomycetes</taxon>
        <taxon>Streptosporangiales</taxon>
        <taxon>Streptosporangiaceae</taxon>
        <taxon>Nonomuraea</taxon>
    </lineage>
</organism>
<dbReference type="Proteomes" id="UP001500630">
    <property type="component" value="Unassembled WGS sequence"/>
</dbReference>
<gene>
    <name evidence="1" type="ORF">GCM10022419_043000</name>
</gene>
<keyword evidence="2" id="KW-1185">Reference proteome</keyword>
<protein>
    <submittedName>
        <fullName evidence="1">Uncharacterized protein</fullName>
    </submittedName>
</protein>
<name>A0ABP6WX53_9ACTN</name>
<evidence type="ECO:0000313" key="1">
    <source>
        <dbReference type="EMBL" id="GAA3557749.1"/>
    </source>
</evidence>
<reference evidence="2" key="1">
    <citation type="journal article" date="2019" name="Int. J. Syst. Evol. Microbiol.">
        <title>The Global Catalogue of Microorganisms (GCM) 10K type strain sequencing project: providing services to taxonomists for standard genome sequencing and annotation.</title>
        <authorList>
            <consortium name="The Broad Institute Genomics Platform"/>
            <consortium name="The Broad Institute Genome Sequencing Center for Infectious Disease"/>
            <person name="Wu L."/>
            <person name="Ma J."/>
        </authorList>
    </citation>
    <scope>NUCLEOTIDE SEQUENCE [LARGE SCALE GENOMIC DNA]</scope>
    <source>
        <strain evidence="2">JCM 17326</strain>
    </source>
</reference>
<accession>A0ABP6WX53</accession>
<sequence length="76" mass="8263">MQQAEALVEEVAGDEAAEALDHEQNAEKCHGSIVSAGAARVIEPKYPATYTLEPVLSSIFGGRLTFLSAFTRWHVF</sequence>
<evidence type="ECO:0000313" key="2">
    <source>
        <dbReference type="Proteomes" id="UP001500630"/>
    </source>
</evidence>
<proteinExistence type="predicted"/>